<protein>
    <submittedName>
        <fullName evidence="2">Uncharacterized protein</fullName>
    </submittedName>
</protein>
<dbReference type="HOGENOM" id="CLU_1240464_0_0_1"/>
<name>A0A0D0DXY1_9AGAM</name>
<gene>
    <name evidence="2" type="ORF">PAXRUDRAFT_830902</name>
</gene>
<evidence type="ECO:0000256" key="1">
    <source>
        <dbReference type="SAM" id="MobiDB-lite"/>
    </source>
</evidence>
<dbReference type="OrthoDB" id="2684858at2759"/>
<feature type="compositionally biased region" description="Polar residues" evidence="1">
    <location>
        <begin position="183"/>
        <end position="206"/>
    </location>
</feature>
<feature type="compositionally biased region" description="Polar residues" evidence="1">
    <location>
        <begin position="214"/>
        <end position="228"/>
    </location>
</feature>
<dbReference type="AlphaFoldDB" id="A0A0D0DXY1"/>
<proteinExistence type="predicted"/>
<reference evidence="2 3" key="1">
    <citation type="submission" date="2014-04" db="EMBL/GenBank/DDBJ databases">
        <authorList>
            <consortium name="DOE Joint Genome Institute"/>
            <person name="Kuo A."/>
            <person name="Kohler A."/>
            <person name="Jargeat P."/>
            <person name="Nagy L.G."/>
            <person name="Floudas D."/>
            <person name="Copeland A."/>
            <person name="Barry K.W."/>
            <person name="Cichocki N."/>
            <person name="Veneault-Fourrey C."/>
            <person name="LaButti K."/>
            <person name="Lindquist E.A."/>
            <person name="Lipzen A."/>
            <person name="Lundell T."/>
            <person name="Morin E."/>
            <person name="Murat C."/>
            <person name="Sun H."/>
            <person name="Tunlid A."/>
            <person name="Henrissat B."/>
            <person name="Grigoriev I.V."/>
            <person name="Hibbett D.S."/>
            <person name="Martin F."/>
            <person name="Nordberg H.P."/>
            <person name="Cantor M.N."/>
            <person name="Hua S.X."/>
        </authorList>
    </citation>
    <scope>NUCLEOTIDE SEQUENCE [LARGE SCALE GENOMIC DNA]</scope>
    <source>
        <strain evidence="2 3">Ve08.2h10</strain>
    </source>
</reference>
<feature type="region of interest" description="Disordered" evidence="1">
    <location>
        <begin position="85"/>
        <end position="133"/>
    </location>
</feature>
<accession>A0A0D0DXY1</accession>
<evidence type="ECO:0000313" key="2">
    <source>
        <dbReference type="EMBL" id="KIK91359.1"/>
    </source>
</evidence>
<organism evidence="2 3">
    <name type="scientific">Paxillus rubicundulus Ve08.2h10</name>
    <dbReference type="NCBI Taxonomy" id="930991"/>
    <lineage>
        <taxon>Eukaryota</taxon>
        <taxon>Fungi</taxon>
        <taxon>Dikarya</taxon>
        <taxon>Basidiomycota</taxon>
        <taxon>Agaricomycotina</taxon>
        <taxon>Agaricomycetes</taxon>
        <taxon>Agaricomycetidae</taxon>
        <taxon>Boletales</taxon>
        <taxon>Paxilineae</taxon>
        <taxon>Paxillaceae</taxon>
        <taxon>Paxillus</taxon>
    </lineage>
</organism>
<dbReference type="InParanoid" id="A0A0D0DXY1"/>
<reference evidence="3" key="2">
    <citation type="submission" date="2015-01" db="EMBL/GenBank/DDBJ databases">
        <title>Evolutionary Origins and Diversification of the Mycorrhizal Mutualists.</title>
        <authorList>
            <consortium name="DOE Joint Genome Institute"/>
            <consortium name="Mycorrhizal Genomics Consortium"/>
            <person name="Kohler A."/>
            <person name="Kuo A."/>
            <person name="Nagy L.G."/>
            <person name="Floudas D."/>
            <person name="Copeland A."/>
            <person name="Barry K.W."/>
            <person name="Cichocki N."/>
            <person name="Veneault-Fourrey C."/>
            <person name="LaButti K."/>
            <person name="Lindquist E.A."/>
            <person name="Lipzen A."/>
            <person name="Lundell T."/>
            <person name="Morin E."/>
            <person name="Murat C."/>
            <person name="Riley R."/>
            <person name="Ohm R."/>
            <person name="Sun H."/>
            <person name="Tunlid A."/>
            <person name="Henrissat B."/>
            <person name="Grigoriev I.V."/>
            <person name="Hibbett D.S."/>
            <person name="Martin F."/>
        </authorList>
    </citation>
    <scope>NUCLEOTIDE SEQUENCE [LARGE SCALE GENOMIC DNA]</scope>
    <source>
        <strain evidence="3">Ve08.2h10</strain>
    </source>
</reference>
<evidence type="ECO:0000313" key="3">
    <source>
        <dbReference type="Proteomes" id="UP000054538"/>
    </source>
</evidence>
<feature type="region of interest" description="Disordered" evidence="1">
    <location>
        <begin position="169"/>
        <end position="228"/>
    </location>
</feature>
<dbReference type="Proteomes" id="UP000054538">
    <property type="component" value="Unassembled WGS sequence"/>
</dbReference>
<dbReference type="EMBL" id="KN825395">
    <property type="protein sequence ID" value="KIK91359.1"/>
    <property type="molecule type" value="Genomic_DNA"/>
</dbReference>
<keyword evidence="3" id="KW-1185">Reference proteome</keyword>
<feature type="compositionally biased region" description="Polar residues" evidence="1">
    <location>
        <begin position="88"/>
        <end position="114"/>
    </location>
</feature>
<sequence length="270" mass="29024">MTPADTALTETLRLMCDNIDLLSRNQCNMLLDSQESLRKQHQELEPRSWFSLGSDKSKKHLDNCQRLLTQVKEVIEATKRTNARSGRVSLTSTNRGTDTTRASISQPSINSRSLQDGAETMTMSPNAQSAKAEVLGSETPSVYATALMDAINTPLETSVASTSNFSILRPTANEPAPRPTAQPKRQSQTTEPASIKSASQPWSRAPSQPRLAAKQTTSGQGAGNPTSYHSGYTRMTNCVTLNGFASADGLTIQRGGTGNTGSVINKIVIP</sequence>